<dbReference type="KEGG" id="bca:BCE_2489"/>
<name>Q738A6_BACC1</name>
<gene>
    <name evidence="1" type="ordered locus">BCE_2489</name>
</gene>
<evidence type="ECO:0000313" key="1">
    <source>
        <dbReference type="EMBL" id="AAS41406.1"/>
    </source>
</evidence>
<dbReference type="Proteomes" id="UP000002527">
    <property type="component" value="Chromosome"/>
</dbReference>
<dbReference type="AlphaFoldDB" id="Q738A6"/>
<organism evidence="1 2">
    <name type="scientific">Bacillus cereus (strain ATCC 10987 / NRS 248)</name>
    <dbReference type="NCBI Taxonomy" id="222523"/>
    <lineage>
        <taxon>Bacteria</taxon>
        <taxon>Bacillati</taxon>
        <taxon>Bacillota</taxon>
        <taxon>Bacilli</taxon>
        <taxon>Bacillales</taxon>
        <taxon>Bacillaceae</taxon>
        <taxon>Bacillus</taxon>
        <taxon>Bacillus cereus group</taxon>
    </lineage>
</organism>
<protein>
    <submittedName>
        <fullName evidence="1">Uncharacterized protein</fullName>
    </submittedName>
</protein>
<reference evidence="1 2" key="1">
    <citation type="journal article" date="2004" name="Nucleic Acids Res.">
        <title>The genome sequence of Bacillus cereus ATCC 10987 reveals metabolic adaptations and a large plasmid related to Bacillus anthracis pXO1.</title>
        <authorList>
            <person name="Rasko D.A."/>
            <person name="Ravel J."/>
            <person name="Okstad O.A."/>
            <person name="Helgason E."/>
            <person name="Cer R.Z."/>
            <person name="Jiang L."/>
            <person name="Shores K.A."/>
            <person name="Fouts D.E."/>
            <person name="Tourasse N.J."/>
            <person name="Angiuoli S.V."/>
            <person name="Kolonay J."/>
            <person name="Nelson W.C."/>
            <person name="Kolsto A.-B."/>
            <person name="Fraser C.M."/>
            <person name="Read T.D."/>
        </authorList>
    </citation>
    <scope>NUCLEOTIDE SEQUENCE [LARGE SCALE GENOMIC DNA]</scope>
    <source>
        <strain evidence="2">ATCC 10987 / NRS 248</strain>
    </source>
</reference>
<evidence type="ECO:0000313" key="2">
    <source>
        <dbReference type="Proteomes" id="UP000002527"/>
    </source>
</evidence>
<dbReference type="EMBL" id="AE017194">
    <property type="protein sequence ID" value="AAS41406.1"/>
    <property type="molecule type" value="Genomic_DNA"/>
</dbReference>
<proteinExistence type="predicted"/>
<dbReference type="HOGENOM" id="CLU_206315_1_0_9"/>
<accession>Q738A6</accession>
<sequence length="55" mass="6413">MLIMNVISLDAARKRKQHKKLMITIPIISRIYEEDGEIKFEVAGEKDVPLEMLEK</sequence>